<evidence type="ECO:0000256" key="1">
    <source>
        <dbReference type="SAM" id="MobiDB-lite"/>
    </source>
</evidence>
<sequence length="128" mass="14466">MEPDQNKDQADQNNSAEIHDQISKLTVPELVLSSHLDKPKTTAEPDLTWIVRFPKMITTSLSWSVWREPNFSKARIIKLSEDLGRISALLDHPVDCPGRPAFVQLLTATSPTWPDESGHQPKSHFDQI</sequence>
<feature type="compositionally biased region" description="Basic and acidic residues" evidence="1">
    <location>
        <begin position="1"/>
        <end position="10"/>
    </location>
</feature>
<dbReference type="AlphaFoldDB" id="A0A8S9KAF6"/>
<reference evidence="2" key="1">
    <citation type="submission" date="2019-12" db="EMBL/GenBank/DDBJ databases">
        <title>Genome sequencing and annotation of Brassica cretica.</title>
        <authorList>
            <person name="Studholme D.J."/>
            <person name="Sarris P.F."/>
        </authorList>
    </citation>
    <scope>NUCLEOTIDE SEQUENCE</scope>
    <source>
        <strain evidence="2">PFS-102/07</strain>
        <tissue evidence="2">Leaf</tissue>
    </source>
</reference>
<gene>
    <name evidence="2" type="ORF">F2Q70_00038224</name>
</gene>
<proteinExistence type="predicted"/>
<organism evidence="2">
    <name type="scientific">Brassica cretica</name>
    <name type="common">Mustard</name>
    <dbReference type="NCBI Taxonomy" id="69181"/>
    <lineage>
        <taxon>Eukaryota</taxon>
        <taxon>Viridiplantae</taxon>
        <taxon>Streptophyta</taxon>
        <taxon>Embryophyta</taxon>
        <taxon>Tracheophyta</taxon>
        <taxon>Spermatophyta</taxon>
        <taxon>Magnoliopsida</taxon>
        <taxon>eudicotyledons</taxon>
        <taxon>Gunneridae</taxon>
        <taxon>Pentapetalae</taxon>
        <taxon>rosids</taxon>
        <taxon>malvids</taxon>
        <taxon>Brassicales</taxon>
        <taxon>Brassicaceae</taxon>
        <taxon>Brassiceae</taxon>
        <taxon>Brassica</taxon>
    </lineage>
</organism>
<feature type="region of interest" description="Disordered" evidence="1">
    <location>
        <begin position="1"/>
        <end position="22"/>
    </location>
</feature>
<name>A0A8S9KAF6_BRACR</name>
<protein>
    <submittedName>
        <fullName evidence="2">Uncharacterized protein</fullName>
    </submittedName>
</protein>
<evidence type="ECO:0000313" key="2">
    <source>
        <dbReference type="EMBL" id="KAF2591119.1"/>
    </source>
</evidence>
<dbReference type="EMBL" id="QGKY02000190">
    <property type="protein sequence ID" value="KAF2591119.1"/>
    <property type="molecule type" value="Genomic_DNA"/>
</dbReference>
<comment type="caution">
    <text evidence="2">The sequence shown here is derived from an EMBL/GenBank/DDBJ whole genome shotgun (WGS) entry which is preliminary data.</text>
</comment>
<accession>A0A8S9KAF6</accession>